<dbReference type="PANTHER" id="PTHR43214">
    <property type="entry name" value="TWO-COMPONENT RESPONSE REGULATOR"/>
    <property type="match status" value="1"/>
</dbReference>
<dbReference type="InterPro" id="IPR001789">
    <property type="entry name" value="Sig_transdc_resp-reg_receiver"/>
</dbReference>
<organism evidence="6 7">
    <name type="scientific">Burkholderia diffusa</name>
    <dbReference type="NCBI Taxonomy" id="488732"/>
    <lineage>
        <taxon>Bacteria</taxon>
        <taxon>Pseudomonadati</taxon>
        <taxon>Pseudomonadota</taxon>
        <taxon>Betaproteobacteria</taxon>
        <taxon>Burkholderiales</taxon>
        <taxon>Burkholderiaceae</taxon>
        <taxon>Burkholderia</taxon>
        <taxon>Burkholderia cepacia complex</taxon>
    </lineage>
</organism>
<evidence type="ECO:0000259" key="4">
    <source>
        <dbReference type="PROSITE" id="PS50043"/>
    </source>
</evidence>
<dbReference type="EMBL" id="LPJV01000036">
    <property type="protein sequence ID" value="KWF51929.1"/>
    <property type="molecule type" value="Genomic_DNA"/>
</dbReference>
<evidence type="ECO:0000313" key="6">
    <source>
        <dbReference type="EMBL" id="KWF51929.1"/>
    </source>
</evidence>
<dbReference type="InterPro" id="IPR036388">
    <property type="entry name" value="WH-like_DNA-bd_sf"/>
</dbReference>
<dbReference type="InterPro" id="IPR016032">
    <property type="entry name" value="Sig_transdc_resp-reg_C-effctor"/>
</dbReference>
<dbReference type="PRINTS" id="PR00038">
    <property type="entry name" value="HTHLUXR"/>
</dbReference>
<feature type="domain" description="HTH luxR-type" evidence="4">
    <location>
        <begin position="143"/>
        <end position="208"/>
    </location>
</feature>
<dbReference type="InterPro" id="IPR039420">
    <property type="entry name" value="WalR-like"/>
</dbReference>
<dbReference type="Pfam" id="PF00072">
    <property type="entry name" value="Response_reg"/>
    <property type="match status" value="1"/>
</dbReference>
<evidence type="ECO:0000313" key="7">
    <source>
        <dbReference type="Proteomes" id="UP000063236"/>
    </source>
</evidence>
<dbReference type="SUPFAM" id="SSF52172">
    <property type="entry name" value="CheY-like"/>
    <property type="match status" value="1"/>
</dbReference>
<keyword evidence="2" id="KW-0238">DNA-binding</keyword>
<dbReference type="PROSITE" id="PS50043">
    <property type="entry name" value="HTH_LUXR_2"/>
    <property type="match status" value="1"/>
</dbReference>
<proteinExistence type="predicted"/>
<dbReference type="CDD" id="cd17535">
    <property type="entry name" value="REC_NarL-like"/>
    <property type="match status" value="1"/>
</dbReference>
<dbReference type="GO" id="GO:0000160">
    <property type="term" value="P:phosphorelay signal transduction system"/>
    <property type="evidence" value="ECO:0007669"/>
    <property type="project" value="InterPro"/>
</dbReference>
<feature type="modified residue" description="4-aspartylphosphate" evidence="3">
    <location>
        <position position="55"/>
    </location>
</feature>
<evidence type="ECO:0000256" key="1">
    <source>
        <dbReference type="ARBA" id="ARBA00022553"/>
    </source>
</evidence>
<dbReference type="InterPro" id="IPR000792">
    <property type="entry name" value="Tscrpt_reg_LuxR_C"/>
</dbReference>
<name>A0AAW3PF24_9BURK</name>
<feature type="domain" description="Response regulatory" evidence="5">
    <location>
        <begin position="4"/>
        <end position="123"/>
    </location>
</feature>
<dbReference type="Gene3D" id="1.10.10.10">
    <property type="entry name" value="Winged helix-like DNA-binding domain superfamily/Winged helix DNA-binding domain"/>
    <property type="match status" value="1"/>
</dbReference>
<dbReference type="GO" id="GO:0006355">
    <property type="term" value="P:regulation of DNA-templated transcription"/>
    <property type="evidence" value="ECO:0007669"/>
    <property type="project" value="InterPro"/>
</dbReference>
<protein>
    <submittedName>
        <fullName evidence="6">LuxR family transcriptional regulator</fullName>
    </submittedName>
</protein>
<accession>A0AAW3PF24</accession>
<dbReference type="SMART" id="SM00448">
    <property type="entry name" value="REC"/>
    <property type="match status" value="1"/>
</dbReference>
<gene>
    <name evidence="6" type="ORF">WL88_18770</name>
</gene>
<evidence type="ECO:0000256" key="3">
    <source>
        <dbReference type="PROSITE-ProRule" id="PRU00169"/>
    </source>
</evidence>
<dbReference type="Pfam" id="PF00196">
    <property type="entry name" value="GerE"/>
    <property type="match status" value="1"/>
</dbReference>
<keyword evidence="1 3" id="KW-0597">Phosphoprotein</keyword>
<dbReference type="RefSeq" id="WP_059510100.1">
    <property type="nucleotide sequence ID" value="NZ_LOYB01000030.1"/>
</dbReference>
<dbReference type="Gene3D" id="3.40.50.2300">
    <property type="match status" value="1"/>
</dbReference>
<comment type="caution">
    <text evidence="6">The sequence shown here is derived from an EMBL/GenBank/DDBJ whole genome shotgun (WGS) entry which is preliminary data.</text>
</comment>
<dbReference type="InterPro" id="IPR058245">
    <property type="entry name" value="NreC/VraR/RcsB-like_REC"/>
</dbReference>
<dbReference type="CDD" id="cd06170">
    <property type="entry name" value="LuxR_C_like"/>
    <property type="match status" value="1"/>
</dbReference>
<dbReference type="PANTHER" id="PTHR43214:SF17">
    <property type="entry name" value="TRANSCRIPTIONAL REGULATORY PROTEIN RCSB"/>
    <property type="match status" value="1"/>
</dbReference>
<dbReference type="Proteomes" id="UP000063236">
    <property type="component" value="Unassembled WGS sequence"/>
</dbReference>
<dbReference type="InterPro" id="IPR011006">
    <property type="entry name" value="CheY-like_superfamily"/>
</dbReference>
<dbReference type="SMART" id="SM00421">
    <property type="entry name" value="HTH_LUXR"/>
    <property type="match status" value="1"/>
</dbReference>
<dbReference type="PROSITE" id="PS50110">
    <property type="entry name" value="RESPONSE_REGULATORY"/>
    <property type="match status" value="1"/>
</dbReference>
<dbReference type="GO" id="GO:0003677">
    <property type="term" value="F:DNA binding"/>
    <property type="evidence" value="ECO:0007669"/>
    <property type="project" value="UniProtKB-KW"/>
</dbReference>
<dbReference type="SUPFAM" id="SSF46894">
    <property type="entry name" value="C-terminal effector domain of the bipartite response regulators"/>
    <property type="match status" value="1"/>
</dbReference>
<sequence>MKIRVILSDDHPTVLSGVRHELSRAPTIEIVGTATRTDELVALLARTVCDVLITDYAMPGGDFVDGLPMLHYMRRTWPDMKIIVLTTIDNPAMLQEMAKSGVEGVLSKLDDVDHLIAAAHAVYAGATYYSPSVQARTAAPAVASPPTQPLTPREAEVIRLYVSGLSISEISTQLNRAKQTVSAQKIRAMKKLGIERDADLFQYAYETGLAASGTKGNG</sequence>
<evidence type="ECO:0000259" key="5">
    <source>
        <dbReference type="PROSITE" id="PS50110"/>
    </source>
</evidence>
<dbReference type="AlphaFoldDB" id="A0AAW3PF24"/>
<reference evidence="6 7" key="1">
    <citation type="submission" date="2015-11" db="EMBL/GenBank/DDBJ databases">
        <title>Expanding the genomic diversity of Burkholderia species for the development of highly accurate diagnostics.</title>
        <authorList>
            <person name="Sahl J."/>
            <person name="Keim P."/>
            <person name="Wagner D."/>
        </authorList>
    </citation>
    <scope>NUCLEOTIDE SEQUENCE [LARGE SCALE GENOMIC DNA]</scope>
    <source>
        <strain evidence="6 7">MSMB378WGS</strain>
    </source>
</reference>
<evidence type="ECO:0000256" key="2">
    <source>
        <dbReference type="ARBA" id="ARBA00023125"/>
    </source>
</evidence>